<proteinExistence type="predicted"/>
<dbReference type="PANTHER" id="PTHR21879:SF8">
    <property type="entry name" value="OSIRIS 23"/>
    <property type="match status" value="1"/>
</dbReference>
<accession>A0A9Q0MSZ6</accession>
<dbReference type="EMBL" id="WJQU01000004">
    <property type="protein sequence ID" value="KAJ6636584.1"/>
    <property type="molecule type" value="Genomic_DNA"/>
</dbReference>
<keyword evidence="1" id="KW-0472">Membrane</keyword>
<evidence type="ECO:0000256" key="2">
    <source>
        <dbReference type="SAM" id="SignalP"/>
    </source>
</evidence>
<keyword evidence="1" id="KW-1133">Transmembrane helix</keyword>
<sequence>MYRKVILILFILNCDSISAASVADSWILFAKSIKDSWRQCPNELGAFQCIKIGTLETFDRMTKLDVIPLADDARFERRCLQKKISPDIKEWDRTSLSMEVWSEHILIKILDLFKTHILSIGRTSNEGRRRNRNDMLPMTVLGITAFGVVAVPMGFQFILILCGKAILLSKMALLLSSINGSSGVEHMVAHHGQHSRPIHNYGHSGLQYWNKDDLEQPRSSEL</sequence>
<dbReference type="Pfam" id="PF07898">
    <property type="entry name" value="DUF1676"/>
    <property type="match status" value="1"/>
</dbReference>
<keyword evidence="1" id="KW-0812">Transmembrane</keyword>
<gene>
    <name evidence="3" type="ORF">Bhyg_15175</name>
</gene>
<dbReference type="OrthoDB" id="7683472at2759"/>
<keyword evidence="4" id="KW-1185">Reference proteome</keyword>
<evidence type="ECO:0000313" key="3">
    <source>
        <dbReference type="EMBL" id="KAJ6636584.1"/>
    </source>
</evidence>
<protein>
    <submittedName>
        <fullName evidence="3">Uncharacterized protein</fullName>
    </submittedName>
</protein>
<dbReference type="AlphaFoldDB" id="A0A9Q0MSZ6"/>
<keyword evidence="2" id="KW-0732">Signal</keyword>
<dbReference type="Proteomes" id="UP001151699">
    <property type="component" value="Chromosome C"/>
</dbReference>
<dbReference type="GO" id="GO:0016020">
    <property type="term" value="C:membrane"/>
    <property type="evidence" value="ECO:0007669"/>
    <property type="project" value="TreeGrafter"/>
</dbReference>
<reference evidence="3" key="1">
    <citation type="submission" date="2022-07" db="EMBL/GenBank/DDBJ databases">
        <authorList>
            <person name="Trinca V."/>
            <person name="Uliana J.V.C."/>
            <person name="Torres T.T."/>
            <person name="Ward R.J."/>
            <person name="Monesi N."/>
        </authorList>
    </citation>
    <scope>NUCLEOTIDE SEQUENCE</scope>
    <source>
        <strain evidence="3">HSMRA1968</strain>
        <tissue evidence="3">Whole embryos</tissue>
    </source>
</reference>
<dbReference type="InterPro" id="IPR012464">
    <property type="entry name" value="DUF1676"/>
</dbReference>
<organism evidence="3 4">
    <name type="scientific">Pseudolycoriella hygida</name>
    <dbReference type="NCBI Taxonomy" id="35572"/>
    <lineage>
        <taxon>Eukaryota</taxon>
        <taxon>Metazoa</taxon>
        <taxon>Ecdysozoa</taxon>
        <taxon>Arthropoda</taxon>
        <taxon>Hexapoda</taxon>
        <taxon>Insecta</taxon>
        <taxon>Pterygota</taxon>
        <taxon>Neoptera</taxon>
        <taxon>Endopterygota</taxon>
        <taxon>Diptera</taxon>
        <taxon>Nematocera</taxon>
        <taxon>Sciaroidea</taxon>
        <taxon>Sciaridae</taxon>
        <taxon>Pseudolycoriella</taxon>
    </lineage>
</organism>
<name>A0A9Q0MSZ6_9DIPT</name>
<feature type="chain" id="PRO_5040136883" evidence="2">
    <location>
        <begin position="20"/>
        <end position="222"/>
    </location>
</feature>
<evidence type="ECO:0000256" key="1">
    <source>
        <dbReference type="SAM" id="Phobius"/>
    </source>
</evidence>
<dbReference type="PANTHER" id="PTHR21879">
    <property type="entry name" value="FI03362P-RELATED-RELATED"/>
    <property type="match status" value="1"/>
</dbReference>
<feature type="transmembrane region" description="Helical" evidence="1">
    <location>
        <begin position="135"/>
        <end position="161"/>
    </location>
</feature>
<comment type="caution">
    <text evidence="3">The sequence shown here is derived from an EMBL/GenBank/DDBJ whole genome shotgun (WGS) entry which is preliminary data.</text>
</comment>
<evidence type="ECO:0000313" key="4">
    <source>
        <dbReference type="Proteomes" id="UP001151699"/>
    </source>
</evidence>
<feature type="signal peptide" evidence="2">
    <location>
        <begin position="1"/>
        <end position="19"/>
    </location>
</feature>